<comment type="caution">
    <text evidence="2">The sequence shown here is derived from an EMBL/GenBank/DDBJ whole genome shotgun (WGS) entry which is preliminary data.</text>
</comment>
<dbReference type="PROSITE" id="PS51186">
    <property type="entry name" value="GNAT"/>
    <property type="match status" value="1"/>
</dbReference>
<protein>
    <submittedName>
        <fullName evidence="2">GNAT family N-acetyltransferase</fullName>
    </submittedName>
</protein>
<accession>A0ABR6WH31</accession>
<evidence type="ECO:0000259" key="1">
    <source>
        <dbReference type="PROSITE" id="PS51186"/>
    </source>
</evidence>
<dbReference type="InterPro" id="IPR016181">
    <property type="entry name" value="Acyl_CoA_acyltransferase"/>
</dbReference>
<dbReference type="Gene3D" id="3.40.630.30">
    <property type="match status" value="1"/>
</dbReference>
<reference evidence="2 3" key="1">
    <citation type="journal article" date="2020" name="mSystems">
        <title>Defining Genomic and Predicted Metabolic Features of the Acetobacterium Genus.</title>
        <authorList>
            <person name="Ross D.E."/>
            <person name="Marshall C.W."/>
            <person name="Gulliver D."/>
            <person name="May H.D."/>
            <person name="Norman R.S."/>
        </authorList>
    </citation>
    <scope>NUCLEOTIDE SEQUENCE [LARGE SCALE GENOMIC DNA]</scope>
    <source>
        <strain evidence="2 3">DSM 9173</strain>
    </source>
</reference>
<sequence>MNFVLKKWQTSFIPDVAKYGNNKKIADNLRDAFPFPYTNTDAEWYVNDCIEKGDKHQICRAIVVDGQAVGSIGVFMKEDVYRKSGELGYWLGESYWNGGIMTKAVKEICYESFERFDIIRIFAEPFSYNSGSRRVLEKADFKLEGVLKKSVCKHDEIYDSCIYALLKK</sequence>
<proteinExistence type="predicted"/>
<dbReference type="PANTHER" id="PTHR43328">
    <property type="entry name" value="ACETYLTRANSFERASE-RELATED"/>
    <property type="match status" value="1"/>
</dbReference>
<keyword evidence="3" id="KW-1185">Reference proteome</keyword>
<name>A0ABR6WH31_9FIRM</name>
<feature type="domain" description="N-acetyltransferase" evidence="1">
    <location>
        <begin position="11"/>
        <end position="164"/>
    </location>
</feature>
<dbReference type="Proteomes" id="UP000653358">
    <property type="component" value="Unassembled WGS sequence"/>
</dbReference>
<dbReference type="RefSeq" id="WP_148602154.1">
    <property type="nucleotide sequence ID" value="NZ_RXYB01000001.1"/>
</dbReference>
<evidence type="ECO:0000313" key="3">
    <source>
        <dbReference type="Proteomes" id="UP000653358"/>
    </source>
</evidence>
<gene>
    <name evidence="2" type="ORF">GH807_00075</name>
</gene>
<dbReference type="InterPro" id="IPR000182">
    <property type="entry name" value="GNAT_dom"/>
</dbReference>
<dbReference type="SUPFAM" id="SSF55729">
    <property type="entry name" value="Acyl-CoA N-acyltransferases (Nat)"/>
    <property type="match status" value="1"/>
</dbReference>
<dbReference type="PANTHER" id="PTHR43328:SF1">
    <property type="entry name" value="N-ACETYLTRANSFERASE DOMAIN-CONTAINING PROTEIN"/>
    <property type="match status" value="1"/>
</dbReference>
<organism evidence="2 3">
    <name type="scientific">Acetobacterium tundrae</name>
    <dbReference type="NCBI Taxonomy" id="132932"/>
    <lineage>
        <taxon>Bacteria</taxon>
        <taxon>Bacillati</taxon>
        <taxon>Bacillota</taxon>
        <taxon>Clostridia</taxon>
        <taxon>Eubacteriales</taxon>
        <taxon>Eubacteriaceae</taxon>
        <taxon>Acetobacterium</taxon>
    </lineage>
</organism>
<dbReference type="Pfam" id="PF13302">
    <property type="entry name" value="Acetyltransf_3"/>
    <property type="match status" value="1"/>
</dbReference>
<dbReference type="EMBL" id="WJBB01000001">
    <property type="protein sequence ID" value="MBC3795447.1"/>
    <property type="molecule type" value="Genomic_DNA"/>
</dbReference>
<evidence type="ECO:0000313" key="2">
    <source>
        <dbReference type="EMBL" id="MBC3795447.1"/>
    </source>
</evidence>